<gene>
    <name evidence="2" type="ORF">CLV67_101652</name>
</gene>
<organism evidence="2 3">
    <name type="scientific">Actinoplanes italicus</name>
    <dbReference type="NCBI Taxonomy" id="113567"/>
    <lineage>
        <taxon>Bacteria</taxon>
        <taxon>Bacillati</taxon>
        <taxon>Actinomycetota</taxon>
        <taxon>Actinomycetes</taxon>
        <taxon>Micromonosporales</taxon>
        <taxon>Micromonosporaceae</taxon>
        <taxon>Actinoplanes</taxon>
    </lineage>
</organism>
<feature type="region of interest" description="Disordered" evidence="1">
    <location>
        <begin position="33"/>
        <end position="54"/>
    </location>
</feature>
<dbReference type="InterPro" id="IPR046828">
    <property type="entry name" value="RepSA"/>
</dbReference>
<sequence length="196" mass="21338">MRPDGGPRPVVVLGPHLSLIPSCSCSIRLKRSAGAPADAGRSPPAGRARPASAALARRLDAIDDDPDAEPAHPVRFGAQVKAKGVDPGTRDAERTIGYITKYVTKSATDCHQATSDPQRAHLDRLWHELRVTPCSERYSKWLLYGVQPKKAHGRLQPGHCKGRVHQKTTLGIGGRRVLVSRDWSGKTLTDHRTGRN</sequence>
<dbReference type="AlphaFoldDB" id="A0A2T0KQB6"/>
<comment type="caution">
    <text evidence="2">The sequence shown here is derived from an EMBL/GenBank/DDBJ whole genome shotgun (WGS) entry which is preliminary data.</text>
</comment>
<accession>A0A2T0KQB6</accession>
<protein>
    <submittedName>
        <fullName evidence="2">Uncharacterized protein</fullName>
    </submittedName>
</protein>
<evidence type="ECO:0000313" key="2">
    <source>
        <dbReference type="EMBL" id="PRX25926.1"/>
    </source>
</evidence>
<evidence type="ECO:0000256" key="1">
    <source>
        <dbReference type="SAM" id="MobiDB-lite"/>
    </source>
</evidence>
<dbReference type="Pfam" id="PF20199">
    <property type="entry name" value="RepSA"/>
    <property type="match status" value="1"/>
</dbReference>
<dbReference type="Proteomes" id="UP000239415">
    <property type="component" value="Unassembled WGS sequence"/>
</dbReference>
<name>A0A2T0KQB6_9ACTN</name>
<proteinExistence type="predicted"/>
<evidence type="ECO:0000313" key="3">
    <source>
        <dbReference type="Proteomes" id="UP000239415"/>
    </source>
</evidence>
<keyword evidence="3" id="KW-1185">Reference proteome</keyword>
<dbReference type="EMBL" id="PVMZ01000001">
    <property type="protein sequence ID" value="PRX25926.1"/>
    <property type="molecule type" value="Genomic_DNA"/>
</dbReference>
<reference evidence="2 3" key="1">
    <citation type="submission" date="2018-03" db="EMBL/GenBank/DDBJ databases">
        <title>Genomic Encyclopedia of Archaeal and Bacterial Type Strains, Phase II (KMG-II): from individual species to whole genera.</title>
        <authorList>
            <person name="Goeker M."/>
        </authorList>
    </citation>
    <scope>NUCLEOTIDE SEQUENCE [LARGE SCALE GENOMIC DNA]</scope>
    <source>
        <strain evidence="2 3">DSM 43146</strain>
    </source>
</reference>